<dbReference type="GO" id="GO:0016787">
    <property type="term" value="F:hydrolase activity"/>
    <property type="evidence" value="ECO:0007669"/>
    <property type="project" value="UniProtKB-KW"/>
</dbReference>
<keyword evidence="3" id="KW-0143">Chaperone</keyword>
<evidence type="ECO:0000256" key="6">
    <source>
        <dbReference type="ARBA" id="ARBA00049117"/>
    </source>
</evidence>
<evidence type="ECO:0000256" key="5">
    <source>
        <dbReference type="ARBA" id="ARBA00045658"/>
    </source>
</evidence>
<dbReference type="SUPFAM" id="SSF52540">
    <property type="entry name" value="P-loop containing nucleoside triphosphate hydrolases"/>
    <property type="match status" value="1"/>
</dbReference>
<dbReference type="PANTHER" id="PTHR43603:SF1">
    <property type="entry name" value="ZINC-REGULATED GTPASE METALLOPROTEIN ACTIVATOR 1"/>
    <property type="match status" value="1"/>
</dbReference>
<proteinExistence type="inferred from homology"/>
<dbReference type="PANTHER" id="PTHR43603">
    <property type="entry name" value="COBW DOMAIN-CONTAINING PROTEIN DDB_G0274527"/>
    <property type="match status" value="1"/>
</dbReference>
<comment type="similarity">
    <text evidence="4">Belongs to the SIMIBI class G3E GTPase family. ZNG1 subfamily.</text>
</comment>
<dbReference type="InterPro" id="IPR051927">
    <property type="entry name" value="Zn_Chap_cDPG_Synth"/>
</dbReference>
<comment type="catalytic activity">
    <reaction evidence="6">
        <text>GTP + H2O = GDP + phosphate + H(+)</text>
        <dbReference type="Rhea" id="RHEA:19669"/>
        <dbReference type="ChEBI" id="CHEBI:15377"/>
        <dbReference type="ChEBI" id="CHEBI:15378"/>
        <dbReference type="ChEBI" id="CHEBI:37565"/>
        <dbReference type="ChEBI" id="CHEBI:43474"/>
        <dbReference type="ChEBI" id="CHEBI:58189"/>
    </reaction>
    <physiologicalReaction direction="left-to-right" evidence="6">
        <dbReference type="Rhea" id="RHEA:19670"/>
    </physiologicalReaction>
</comment>
<dbReference type="Gene3D" id="3.30.1220.10">
    <property type="entry name" value="CobW-like, C-terminal domain"/>
    <property type="match status" value="1"/>
</dbReference>
<gene>
    <name evidence="8" type="primary">yciC_2</name>
    <name evidence="8" type="ORF">Enr13x_57540</name>
</gene>
<keyword evidence="1" id="KW-0547">Nucleotide-binding</keyword>
<evidence type="ECO:0000256" key="4">
    <source>
        <dbReference type="ARBA" id="ARBA00034320"/>
    </source>
</evidence>
<dbReference type="Pfam" id="PF07683">
    <property type="entry name" value="CobW_C"/>
    <property type="match status" value="1"/>
</dbReference>
<dbReference type="Pfam" id="PF02492">
    <property type="entry name" value="cobW"/>
    <property type="match status" value="1"/>
</dbReference>
<evidence type="ECO:0000256" key="3">
    <source>
        <dbReference type="ARBA" id="ARBA00023186"/>
    </source>
</evidence>
<dbReference type="SMART" id="SM00833">
    <property type="entry name" value="CobW_C"/>
    <property type="match status" value="1"/>
</dbReference>
<keyword evidence="9" id="KW-1185">Reference proteome</keyword>
<dbReference type="OrthoDB" id="9808822at2"/>
<dbReference type="GO" id="GO:0000166">
    <property type="term" value="F:nucleotide binding"/>
    <property type="evidence" value="ECO:0007669"/>
    <property type="project" value="UniProtKB-KW"/>
</dbReference>
<protein>
    <submittedName>
        <fullName evidence="8">Metal chaperone YciC</fullName>
    </submittedName>
</protein>
<sequence length="421" mass="47562">MNMSQSNRSKHLPVTVLSGFLGAGKTTLLNHILTNRDNLKVAVIVNDMSEVNIDAALVKSGDANLSRTEEQLVEMSNGCICCTLREDLLVEVRRLARDGRFDYLLIESTGISEPMPVAETFTFEDENGDSLSLVAELDTMVTVVDAGNFMKDFGSWDDLTDRRLGLSEDDRRNIVDLLVDQVEFANVVIVNKTDLVSPYDLEQLNQILRRLNPNAKFINTTESRVDLTEIMGTGLFSLGEAELQPGWLAVPRGEEETETEEYGISHFVYRRQRPFHPKRLTDVLDGDMDEGLFDGVLRSKGLMWIASRHDWAYDWSQAGCSIRMNPAGFWWAAAPNDEWPEDQESIAEIQSKFVGDYGDRHQQLVFIGNVMDQDRITQILDGCLLTDLEYVQGPEFWRNLEDTLPPIELETGEELMEEGVV</sequence>
<keyword evidence="2" id="KW-0378">Hydrolase</keyword>
<dbReference type="EMBL" id="CP037423">
    <property type="protein sequence ID" value="QDV45851.1"/>
    <property type="molecule type" value="Genomic_DNA"/>
</dbReference>
<reference evidence="8 9" key="1">
    <citation type="submission" date="2019-03" db="EMBL/GenBank/DDBJ databases">
        <title>Deep-cultivation of Planctomycetes and their phenomic and genomic characterization uncovers novel biology.</title>
        <authorList>
            <person name="Wiegand S."/>
            <person name="Jogler M."/>
            <person name="Boedeker C."/>
            <person name="Pinto D."/>
            <person name="Vollmers J."/>
            <person name="Rivas-Marin E."/>
            <person name="Kohn T."/>
            <person name="Peeters S.H."/>
            <person name="Heuer A."/>
            <person name="Rast P."/>
            <person name="Oberbeckmann S."/>
            <person name="Bunk B."/>
            <person name="Jeske O."/>
            <person name="Meyerdierks A."/>
            <person name="Storesund J.E."/>
            <person name="Kallscheuer N."/>
            <person name="Luecker S."/>
            <person name="Lage O.M."/>
            <person name="Pohl T."/>
            <person name="Merkel B.J."/>
            <person name="Hornburger P."/>
            <person name="Mueller R.-W."/>
            <person name="Bruemmer F."/>
            <person name="Labrenz M."/>
            <person name="Spormann A.M."/>
            <person name="Op den Camp H."/>
            <person name="Overmann J."/>
            <person name="Amann R."/>
            <person name="Jetten M.S.M."/>
            <person name="Mascher T."/>
            <person name="Medema M.H."/>
            <person name="Devos D.P."/>
            <person name="Kaster A.-K."/>
            <person name="Ovreas L."/>
            <person name="Rohde M."/>
            <person name="Galperin M.Y."/>
            <person name="Jogler C."/>
        </authorList>
    </citation>
    <scope>NUCLEOTIDE SEQUENCE [LARGE SCALE GENOMIC DNA]</scope>
    <source>
        <strain evidence="8 9">Enr13</strain>
    </source>
</reference>
<dbReference type="InterPro" id="IPR027417">
    <property type="entry name" value="P-loop_NTPase"/>
</dbReference>
<dbReference type="InterPro" id="IPR011629">
    <property type="entry name" value="CobW-like_C"/>
</dbReference>
<dbReference type="InterPro" id="IPR036627">
    <property type="entry name" value="CobW-likC_sf"/>
</dbReference>
<comment type="function">
    <text evidence="5">Zinc chaperone that directly transfers zinc cofactor to target proteins, thereby activating them. Zinc is transferred from the CXCC motif in the GTPase domain to the zinc binding site in target proteins in a process requiring GTP hydrolysis.</text>
</comment>
<evidence type="ECO:0000256" key="2">
    <source>
        <dbReference type="ARBA" id="ARBA00022801"/>
    </source>
</evidence>
<feature type="domain" description="CobW C-terminal" evidence="7">
    <location>
        <begin position="264"/>
        <end position="384"/>
    </location>
</feature>
<organism evidence="8 9">
    <name type="scientific">Stieleria neptunia</name>
    <dbReference type="NCBI Taxonomy" id="2527979"/>
    <lineage>
        <taxon>Bacteria</taxon>
        <taxon>Pseudomonadati</taxon>
        <taxon>Planctomycetota</taxon>
        <taxon>Planctomycetia</taxon>
        <taxon>Pirellulales</taxon>
        <taxon>Pirellulaceae</taxon>
        <taxon>Stieleria</taxon>
    </lineage>
</organism>
<dbReference type="CDD" id="cd03112">
    <property type="entry name" value="CobW-like"/>
    <property type="match status" value="1"/>
</dbReference>
<dbReference type="InterPro" id="IPR003495">
    <property type="entry name" value="CobW/HypB/UreG_nucleotide-bd"/>
</dbReference>
<evidence type="ECO:0000259" key="7">
    <source>
        <dbReference type="SMART" id="SM00833"/>
    </source>
</evidence>
<dbReference type="Proteomes" id="UP000319004">
    <property type="component" value="Chromosome"/>
</dbReference>
<evidence type="ECO:0000313" key="9">
    <source>
        <dbReference type="Proteomes" id="UP000319004"/>
    </source>
</evidence>
<dbReference type="Gene3D" id="3.40.50.300">
    <property type="entry name" value="P-loop containing nucleotide triphosphate hydrolases"/>
    <property type="match status" value="1"/>
</dbReference>
<name>A0A518HYC6_9BACT</name>
<dbReference type="KEGG" id="snep:Enr13x_57540"/>
<evidence type="ECO:0000313" key="8">
    <source>
        <dbReference type="EMBL" id="QDV45851.1"/>
    </source>
</evidence>
<accession>A0A518HYC6</accession>
<evidence type="ECO:0000256" key="1">
    <source>
        <dbReference type="ARBA" id="ARBA00022741"/>
    </source>
</evidence>
<dbReference type="AlphaFoldDB" id="A0A518HYC6"/>